<feature type="region of interest" description="Disordered" evidence="1">
    <location>
        <begin position="1"/>
        <end position="25"/>
    </location>
</feature>
<evidence type="ECO:0000256" key="1">
    <source>
        <dbReference type="SAM" id="MobiDB-lite"/>
    </source>
</evidence>
<keyword evidence="2" id="KW-0812">Transmembrane</keyword>
<keyword evidence="2" id="KW-1133">Transmembrane helix</keyword>
<feature type="transmembrane region" description="Helical" evidence="2">
    <location>
        <begin position="475"/>
        <end position="497"/>
    </location>
</feature>
<feature type="transmembrane region" description="Helical" evidence="2">
    <location>
        <begin position="450"/>
        <end position="469"/>
    </location>
</feature>
<sequence>MGADWLGNAVGTPPRRSARRGAGPLPVELPVQRAIERAELRSFPRARADARRLIRLASDDKDVPLGAVEHCRARRSLAAIEALEPVERRAAQGNRAVDALARLTAEGDVGFGREPAVPEAADRVAWALHNIGQWHEQTEIWGDTAERPEQREGGVGRGCIPRPCGARPGGDRAWRIEVPTAWPTRVRSGPQKHLCRSACNPKPWRRLGDRAEDGGIRALGMRVGSCSLGAERGCHGAPPGSGRPEARARTFEEKAAHPRGSAGGRRQCATEYCAMLAERDLAPPAELRRSVEAPPRPPTAQRHGQSGGAPAPQQSAGEVSQPAEVSQPDHDALMGEMFARTSELERVAAETVSGIAQDLGGPQLIAKANHLKEVGGISDLRTHVEKVAKDEGMLLMSKVQEAMDVNLDLELLDSPMKLFDSMPPVGIIVAGIAAPMQLRSIKASSESSILTNGILLSVGVGVGFVDWNVPCHDKLVWVWLLVILMISSFLVLCHAWLKAECGAGLDAIEKEQAESKTVKTGNDVWDTFVSLKSGSGSVLKALYTYDKIANSRTWHIP</sequence>
<dbReference type="Proteomes" id="UP001189429">
    <property type="component" value="Unassembled WGS sequence"/>
</dbReference>
<comment type="caution">
    <text evidence="3">The sequence shown here is derived from an EMBL/GenBank/DDBJ whole genome shotgun (WGS) entry which is preliminary data.</text>
</comment>
<gene>
    <name evidence="3" type="ORF">PCOR1329_LOCUS38057</name>
</gene>
<protein>
    <submittedName>
        <fullName evidence="3">Uncharacterized protein</fullName>
    </submittedName>
</protein>
<accession>A0ABN9TDK0</accession>
<name>A0ABN9TDK0_9DINO</name>
<feature type="region of interest" description="Disordered" evidence="1">
    <location>
        <begin position="233"/>
        <end position="264"/>
    </location>
</feature>
<feature type="compositionally biased region" description="Basic and acidic residues" evidence="1">
    <location>
        <begin position="244"/>
        <end position="256"/>
    </location>
</feature>
<reference evidence="3" key="1">
    <citation type="submission" date="2023-10" db="EMBL/GenBank/DDBJ databases">
        <authorList>
            <person name="Chen Y."/>
            <person name="Shah S."/>
            <person name="Dougan E. K."/>
            <person name="Thang M."/>
            <person name="Chan C."/>
        </authorList>
    </citation>
    <scope>NUCLEOTIDE SEQUENCE [LARGE SCALE GENOMIC DNA]</scope>
</reference>
<evidence type="ECO:0000256" key="2">
    <source>
        <dbReference type="SAM" id="Phobius"/>
    </source>
</evidence>
<keyword evidence="4" id="KW-1185">Reference proteome</keyword>
<keyword evidence="2" id="KW-0472">Membrane</keyword>
<dbReference type="EMBL" id="CAUYUJ010014612">
    <property type="protein sequence ID" value="CAK0843833.1"/>
    <property type="molecule type" value="Genomic_DNA"/>
</dbReference>
<feature type="region of interest" description="Disordered" evidence="1">
    <location>
        <begin position="289"/>
        <end position="327"/>
    </location>
</feature>
<proteinExistence type="predicted"/>
<feature type="transmembrane region" description="Helical" evidence="2">
    <location>
        <begin position="421"/>
        <end position="438"/>
    </location>
</feature>
<evidence type="ECO:0000313" key="3">
    <source>
        <dbReference type="EMBL" id="CAK0843833.1"/>
    </source>
</evidence>
<organism evidence="3 4">
    <name type="scientific">Prorocentrum cordatum</name>
    <dbReference type="NCBI Taxonomy" id="2364126"/>
    <lineage>
        <taxon>Eukaryota</taxon>
        <taxon>Sar</taxon>
        <taxon>Alveolata</taxon>
        <taxon>Dinophyceae</taxon>
        <taxon>Prorocentrales</taxon>
        <taxon>Prorocentraceae</taxon>
        <taxon>Prorocentrum</taxon>
    </lineage>
</organism>
<evidence type="ECO:0000313" key="4">
    <source>
        <dbReference type="Proteomes" id="UP001189429"/>
    </source>
</evidence>